<evidence type="ECO:0000256" key="1">
    <source>
        <dbReference type="SAM" id="MobiDB-lite"/>
    </source>
</evidence>
<dbReference type="AlphaFoldDB" id="Q8L427"/>
<evidence type="ECO:0000313" key="2">
    <source>
        <dbReference type="EMBL" id="BAC06265.1"/>
    </source>
</evidence>
<protein>
    <submittedName>
        <fullName evidence="2">p0696G06.22 protein</fullName>
    </submittedName>
</protein>
<sequence length="220" mass="24317">MADSARRDRSGLGPRKRKERVRPESTSRVLARAGSSDTRNDKRRRAVAQQEGEASVRERKAGNGGGEREVEPCRFGEGEGWEREALPPDFGRTRAAQLGHARWLAGPSGSATTGAARQRGAGAARAATARARARGTVCGDAKFAGGGSPGRERWGEGERENEREEKALGLAWRRLTRTRVQRMGRARGKLREREREREMGREINRPTEPEGGKLDFYRGI</sequence>
<name>Q8L427_ORYSJ</name>
<feature type="compositionally biased region" description="Low complexity" evidence="1">
    <location>
        <begin position="105"/>
        <end position="136"/>
    </location>
</feature>
<feature type="compositionally biased region" description="Basic and acidic residues" evidence="1">
    <location>
        <begin position="150"/>
        <end position="163"/>
    </location>
</feature>
<feature type="region of interest" description="Disordered" evidence="1">
    <location>
        <begin position="182"/>
        <end position="220"/>
    </location>
</feature>
<organism evidence="2">
    <name type="scientific">Oryza sativa subsp. japonica</name>
    <name type="common">Rice</name>
    <dbReference type="NCBI Taxonomy" id="39947"/>
    <lineage>
        <taxon>Eukaryota</taxon>
        <taxon>Viridiplantae</taxon>
        <taxon>Streptophyta</taxon>
        <taxon>Embryophyta</taxon>
        <taxon>Tracheophyta</taxon>
        <taxon>Spermatophyta</taxon>
        <taxon>Magnoliopsida</taxon>
        <taxon>Liliopsida</taxon>
        <taxon>Poales</taxon>
        <taxon>Poaceae</taxon>
        <taxon>BOP clade</taxon>
        <taxon>Oryzoideae</taxon>
        <taxon>Oryzeae</taxon>
        <taxon>Oryzinae</taxon>
        <taxon>Oryza</taxon>
        <taxon>Oryza sativa</taxon>
    </lineage>
</organism>
<reference evidence="2" key="1">
    <citation type="submission" date="2001-02" db="EMBL/GenBank/DDBJ databases">
        <title>Oryza sativa nipponbare(GA3) genomic DNA, chromosome 1, PAC clone:P0696G06.</title>
        <authorList>
            <person name="Sasaki T."/>
            <person name="Matsumoto T."/>
            <person name="Yamamoto K."/>
        </authorList>
    </citation>
    <scope>NUCLEOTIDE SEQUENCE</scope>
</reference>
<proteinExistence type="predicted"/>
<dbReference type="EMBL" id="AP003316">
    <property type="protein sequence ID" value="BAC06265.1"/>
    <property type="molecule type" value="Genomic_DNA"/>
</dbReference>
<feature type="region of interest" description="Disordered" evidence="1">
    <location>
        <begin position="1"/>
        <end position="88"/>
    </location>
</feature>
<gene>
    <name evidence="2" type="primary">P0696G06.22</name>
</gene>
<feature type="compositionally biased region" description="Basic and acidic residues" evidence="1">
    <location>
        <begin position="54"/>
        <end position="86"/>
    </location>
</feature>
<feature type="compositionally biased region" description="Basic and acidic residues" evidence="1">
    <location>
        <begin position="1"/>
        <end position="10"/>
    </location>
</feature>
<accession>Q8L427</accession>
<feature type="region of interest" description="Disordered" evidence="1">
    <location>
        <begin position="103"/>
        <end position="163"/>
    </location>
</feature>
<feature type="compositionally biased region" description="Basic and acidic residues" evidence="1">
    <location>
        <begin position="189"/>
        <end position="220"/>
    </location>
</feature>